<reference evidence="1 2" key="1">
    <citation type="submission" date="2007-03" db="EMBL/GenBank/DDBJ databases">
        <authorList>
            <person name="Fulton L."/>
            <person name="Clifton S."/>
            <person name="Fulton B."/>
            <person name="Xu J."/>
            <person name="Minx P."/>
            <person name="Pepin K.H."/>
            <person name="Johnson M."/>
            <person name="Thiruvilangam P."/>
            <person name="Bhonagiri V."/>
            <person name="Nash W.E."/>
            <person name="Mardis E.R."/>
            <person name="Wilson R.K."/>
        </authorList>
    </citation>
    <scope>NUCLEOTIDE SEQUENCE [LARGE SCALE GENOMIC DNA]</scope>
    <source>
        <strain evidence="2">ATCC 8483 / DSM 1896 / JCM 5824 / BCRC 10623 / CCUG 4943 / NCTC 11153</strain>
    </source>
</reference>
<name>A0AAN3D862_BACO1</name>
<dbReference type="AlphaFoldDB" id="A0AAN3D862"/>
<organism evidence="1 2">
    <name type="scientific">Bacteroides ovatus (strain ATCC 8483 / DSM 1896 / JCM 5824 / BCRC 10623 / CCUG 4943 / NCTC 11153)</name>
    <dbReference type="NCBI Taxonomy" id="411476"/>
    <lineage>
        <taxon>Bacteria</taxon>
        <taxon>Pseudomonadati</taxon>
        <taxon>Bacteroidota</taxon>
        <taxon>Bacteroidia</taxon>
        <taxon>Bacteroidales</taxon>
        <taxon>Bacteroidaceae</taxon>
        <taxon>Bacteroides</taxon>
    </lineage>
</organism>
<evidence type="ECO:0000313" key="1">
    <source>
        <dbReference type="EMBL" id="EDO11692.1"/>
    </source>
</evidence>
<reference evidence="2" key="2">
    <citation type="submission" date="2007-04" db="EMBL/GenBank/DDBJ databases">
        <title>Draft genome sequence of Bacteroides ovatus (ATCC 8483).</title>
        <authorList>
            <person name="Sudarsanam P."/>
            <person name="Ley R."/>
            <person name="Guruge J."/>
            <person name="Turnbaugh P.J."/>
            <person name="Mahowald M."/>
            <person name="Liep D."/>
            <person name="Gordon J."/>
        </authorList>
    </citation>
    <scope>NUCLEOTIDE SEQUENCE [LARGE SCALE GENOMIC DNA]</scope>
    <source>
        <strain evidence="2">ATCC 8483 / DSM 1896 / JCM 5824 / BCRC 10623 / CCUG 4943 / NCTC 11153</strain>
    </source>
</reference>
<comment type="caution">
    <text evidence="1">The sequence shown here is derived from an EMBL/GenBank/DDBJ whole genome shotgun (WGS) entry which is preliminary data.</text>
</comment>
<dbReference type="Proteomes" id="UP000005475">
    <property type="component" value="Unassembled WGS sequence"/>
</dbReference>
<dbReference type="EMBL" id="AAXF02000049">
    <property type="protein sequence ID" value="EDO11692.1"/>
    <property type="molecule type" value="Genomic_DNA"/>
</dbReference>
<proteinExistence type="predicted"/>
<dbReference type="Gene3D" id="2.180.10.10">
    <property type="entry name" value="RHS repeat-associated core"/>
    <property type="match status" value="1"/>
</dbReference>
<gene>
    <name evidence="1" type="ORF">BACOVA_02902</name>
</gene>
<evidence type="ECO:0000313" key="2">
    <source>
        <dbReference type="Proteomes" id="UP000005475"/>
    </source>
</evidence>
<evidence type="ECO:0008006" key="3">
    <source>
        <dbReference type="Google" id="ProtNLM"/>
    </source>
</evidence>
<sequence>MFMYAMEPVDKSRNFLPIPYENIRIDWTGDYFQITDDDGAVYKFAGGRETGEGNSNPIGWKASAIVASNKRDSISFVYDNRKVAYRVNVHDDYIIVRDGFSIKKEIYTNRKAMLQLMDYTPDECMQDPIIISRQNNVTYGFQSNADGELFSDGTEPDRSTSGRHISTQSQLLSEICFDQGKVIFTKDSKFPRIQKITVYDCNGNFVKDIRFNYYTPNDRVIQRYFLESLVMVDKNGEVKETYLFGYEHPNRLPDPGNRSIDYWGYFNGVYRPDSVTLVPRQTIEVTRWKYRYVNGYIYPLGIESAGGLNVTFGSELSREPDEEYMKYGTLSSITYPAGSTDEFIYEAHRYRDEEGNIKQAGGLRIKQIQTRSAEGRNTKVRTFTYSWREDGCGTPLTASVLDYFRLVQGVYLCELFNEQGGRYAPIANEYGTARHRTFFSNPTRPITNLSYPQDYGDIFPYTEMVERNILSPVVKKEHIRNGQYLEVETPYSVPFINVYKPENVVIRRSASEKGDTRFTYIYDDYGRKCQETKGGKENVVYLYGYSNQYVIALIENATYEEVVAKLGGKEVVKNIAAAKSPSMYNIDKLRQSLPSAHVTTYAYKPLVGVASVTNPMGLTTCYEYDDLGRLIKTYIINGNRHELIERSEYNYANQ</sequence>
<accession>A0AAN3D862</accession>
<protein>
    <recommendedName>
        <fullName evidence="3">RHS repeat protein</fullName>
    </recommendedName>
</protein>